<dbReference type="EMBL" id="FWFV01000014">
    <property type="protein sequence ID" value="SLN68258.1"/>
    <property type="molecule type" value="Genomic_DNA"/>
</dbReference>
<keyword evidence="2" id="KW-0732">Signal</keyword>
<feature type="chain" id="PRO_5010993506" evidence="2">
    <location>
        <begin position="26"/>
        <end position="185"/>
    </location>
</feature>
<feature type="signal peptide" evidence="2">
    <location>
        <begin position="1"/>
        <end position="25"/>
    </location>
</feature>
<gene>
    <name evidence="3" type="ORF">PAM7066_03442</name>
</gene>
<evidence type="ECO:0000313" key="3">
    <source>
        <dbReference type="EMBL" id="SLN68258.1"/>
    </source>
</evidence>
<sequence length="185" mass="18217">MKRVTMNMLLASCAVFGFGASMAFADCAEEISALQADGGMSAETGASDTGRTGIAKDGTLAPLEEPNATEAEGAAAGGDVATTTSAGEEPADQDASAGGGGDNDIAKDGTQAPLAEDGTAAEGNGTGMDEDSAIAVSQQDAEAQQDLASGANDGIRVEALERAQAALDRGDEDACLQAVEEARGA</sequence>
<evidence type="ECO:0000256" key="2">
    <source>
        <dbReference type="SAM" id="SignalP"/>
    </source>
</evidence>
<reference evidence="3 4" key="1">
    <citation type="submission" date="2017-03" db="EMBL/GenBank/DDBJ databases">
        <authorList>
            <person name="Afonso C.L."/>
            <person name="Miller P.J."/>
            <person name="Scott M.A."/>
            <person name="Spackman E."/>
            <person name="Goraichik I."/>
            <person name="Dimitrov K.M."/>
            <person name="Suarez D.L."/>
            <person name="Swayne D.E."/>
        </authorList>
    </citation>
    <scope>NUCLEOTIDE SEQUENCE [LARGE SCALE GENOMIC DNA]</scope>
    <source>
        <strain evidence="3 4">CECT 7066</strain>
    </source>
</reference>
<dbReference type="AlphaFoldDB" id="A0A1Y5TNK3"/>
<keyword evidence="4" id="KW-1185">Reference proteome</keyword>
<evidence type="ECO:0000313" key="4">
    <source>
        <dbReference type="Proteomes" id="UP000193870"/>
    </source>
</evidence>
<protein>
    <submittedName>
        <fullName evidence="3">Uncharacterized protein</fullName>
    </submittedName>
</protein>
<evidence type="ECO:0000256" key="1">
    <source>
        <dbReference type="SAM" id="MobiDB-lite"/>
    </source>
</evidence>
<proteinExistence type="predicted"/>
<organism evidence="3 4">
    <name type="scientific">Palleronia marisminoris</name>
    <dbReference type="NCBI Taxonomy" id="315423"/>
    <lineage>
        <taxon>Bacteria</taxon>
        <taxon>Pseudomonadati</taxon>
        <taxon>Pseudomonadota</taxon>
        <taxon>Alphaproteobacteria</taxon>
        <taxon>Rhodobacterales</taxon>
        <taxon>Roseobacteraceae</taxon>
        <taxon>Palleronia</taxon>
    </lineage>
</organism>
<accession>A0A1Y5TNK3</accession>
<feature type="region of interest" description="Disordered" evidence="1">
    <location>
        <begin position="69"/>
        <end position="154"/>
    </location>
</feature>
<dbReference type="RefSeq" id="WP_139215043.1">
    <property type="nucleotide sequence ID" value="NZ_FOPF01000015.1"/>
</dbReference>
<name>A0A1Y5TNK3_9RHOB</name>
<dbReference type="Proteomes" id="UP000193870">
    <property type="component" value="Unassembled WGS sequence"/>
</dbReference>
<feature type="compositionally biased region" description="Low complexity" evidence="1">
    <location>
        <begin position="69"/>
        <end position="87"/>
    </location>
</feature>